<gene>
    <name evidence="9" type="ORF">scyTo_0015040</name>
</gene>
<dbReference type="AlphaFoldDB" id="A0A401P0V4"/>
<feature type="region of interest" description="Disordered" evidence="7">
    <location>
        <begin position="203"/>
        <end position="223"/>
    </location>
</feature>
<dbReference type="GO" id="GO:0008270">
    <property type="term" value="F:zinc ion binding"/>
    <property type="evidence" value="ECO:0007669"/>
    <property type="project" value="UniProtKB-KW"/>
</dbReference>
<dbReference type="OMA" id="GEIPICH"/>
<feature type="zinc finger region" description="C3H1-type" evidence="5">
    <location>
        <begin position="55"/>
        <end position="82"/>
    </location>
</feature>
<feature type="compositionally biased region" description="Low complexity" evidence="7">
    <location>
        <begin position="203"/>
        <end position="214"/>
    </location>
</feature>
<reference evidence="9 10" key="1">
    <citation type="journal article" date="2018" name="Nat. Ecol. Evol.">
        <title>Shark genomes provide insights into elasmobranch evolution and the origin of vertebrates.</title>
        <authorList>
            <person name="Hara Y"/>
            <person name="Yamaguchi K"/>
            <person name="Onimaru K"/>
            <person name="Kadota M"/>
            <person name="Koyanagi M"/>
            <person name="Keeley SD"/>
            <person name="Tatsumi K"/>
            <person name="Tanaka K"/>
            <person name="Motone F"/>
            <person name="Kageyama Y"/>
            <person name="Nozu R"/>
            <person name="Adachi N"/>
            <person name="Nishimura O"/>
            <person name="Nakagawa R"/>
            <person name="Tanegashima C"/>
            <person name="Kiyatake I"/>
            <person name="Matsumoto R"/>
            <person name="Murakumo K"/>
            <person name="Nishida K"/>
            <person name="Terakita A"/>
            <person name="Kuratani S"/>
            <person name="Sato K"/>
            <person name="Hyodo S Kuraku.S."/>
        </authorList>
    </citation>
    <scope>NUCLEOTIDE SEQUENCE [LARGE SCALE GENOMIC DNA]</scope>
</reference>
<dbReference type="PANTHER" id="PTHR12675:SF6">
    <property type="entry name" value="ZINC FINGER CCCH DOMAIN-CONTAINING PROTEIN 10"/>
    <property type="match status" value="1"/>
</dbReference>
<evidence type="ECO:0000313" key="9">
    <source>
        <dbReference type="EMBL" id="GCB66765.1"/>
    </source>
</evidence>
<dbReference type="Pfam" id="PF00642">
    <property type="entry name" value="zf-CCCH"/>
    <property type="match status" value="2"/>
</dbReference>
<keyword evidence="6" id="KW-0175">Coiled coil</keyword>
<dbReference type="EMBL" id="BFAA01008331">
    <property type="protein sequence ID" value="GCB66765.1"/>
    <property type="molecule type" value="Genomic_DNA"/>
</dbReference>
<dbReference type="SUPFAM" id="SSF90229">
    <property type="entry name" value="CCCH zinc finger"/>
    <property type="match status" value="1"/>
</dbReference>
<keyword evidence="4 5" id="KW-0862">Zinc</keyword>
<keyword evidence="2" id="KW-0677">Repeat</keyword>
<dbReference type="OrthoDB" id="250836at2759"/>
<keyword evidence="1 5" id="KW-0479">Metal-binding</keyword>
<evidence type="ECO:0000256" key="2">
    <source>
        <dbReference type="ARBA" id="ARBA00022737"/>
    </source>
</evidence>
<evidence type="ECO:0000256" key="3">
    <source>
        <dbReference type="ARBA" id="ARBA00022771"/>
    </source>
</evidence>
<dbReference type="GO" id="GO:0003723">
    <property type="term" value="F:RNA binding"/>
    <property type="evidence" value="ECO:0007669"/>
    <property type="project" value="TreeGrafter"/>
</dbReference>
<evidence type="ECO:0000256" key="6">
    <source>
        <dbReference type="SAM" id="Coils"/>
    </source>
</evidence>
<evidence type="ECO:0000313" key="10">
    <source>
        <dbReference type="Proteomes" id="UP000288216"/>
    </source>
</evidence>
<feature type="coiled-coil region" evidence="6">
    <location>
        <begin position="153"/>
        <end position="194"/>
    </location>
</feature>
<proteinExistence type="predicted"/>
<protein>
    <recommendedName>
        <fullName evidence="8">C3H1-type domain-containing protein</fullName>
    </recommendedName>
</protein>
<keyword evidence="3 5" id="KW-0863">Zinc-finger</keyword>
<dbReference type="SMART" id="SM00356">
    <property type="entry name" value="ZnF_C3H1"/>
    <property type="match status" value="2"/>
</dbReference>
<feature type="domain" description="C3H1-type" evidence="8">
    <location>
        <begin position="55"/>
        <end position="82"/>
    </location>
</feature>
<accession>A0A401P0V4</accession>
<evidence type="ECO:0000256" key="4">
    <source>
        <dbReference type="ARBA" id="ARBA00022833"/>
    </source>
</evidence>
<dbReference type="Proteomes" id="UP000288216">
    <property type="component" value="Unassembled WGS sequence"/>
</dbReference>
<dbReference type="InterPro" id="IPR036855">
    <property type="entry name" value="Znf_CCCH_sf"/>
</dbReference>
<dbReference type="PROSITE" id="PS50103">
    <property type="entry name" value="ZF_C3H1"/>
    <property type="match status" value="2"/>
</dbReference>
<evidence type="ECO:0000256" key="5">
    <source>
        <dbReference type="PROSITE-ProRule" id="PRU00723"/>
    </source>
</evidence>
<evidence type="ECO:0000259" key="8">
    <source>
        <dbReference type="PROSITE" id="PS50103"/>
    </source>
</evidence>
<evidence type="ECO:0000256" key="7">
    <source>
        <dbReference type="SAM" id="MobiDB-lite"/>
    </source>
</evidence>
<sequence>MPDNGTEEAGPSTDDICRDFLRNVCNRGKRCKFRHPDANEMSTLGLLSSDLPVNKGEIPICHDYQKGDCQRGPKCKFLHVKRDEYGYENQGMAHSQVFSPLARRYDRYDDLYSRGYDADHYDGYDAHMKRRRMEGMGFEVYDYGMQNPGAADYRFLKEENLMLQKRVEDLQKQVSNLMATNELLLEQNANLRNQVKMGMMTPMTSMSSMTPTPTATVGRFTTQ</sequence>
<dbReference type="Gene3D" id="3.30.1370.210">
    <property type="match status" value="1"/>
</dbReference>
<dbReference type="PANTHER" id="PTHR12675">
    <property type="entry name" value="MUSCLEBLIND-LIKE PROTEIN"/>
    <property type="match status" value="1"/>
</dbReference>
<keyword evidence="10" id="KW-1185">Reference proteome</keyword>
<evidence type="ECO:0000256" key="1">
    <source>
        <dbReference type="ARBA" id="ARBA00022723"/>
    </source>
</evidence>
<name>A0A401P0V4_SCYTO</name>
<dbReference type="GO" id="GO:0043484">
    <property type="term" value="P:regulation of RNA splicing"/>
    <property type="evidence" value="ECO:0007669"/>
    <property type="project" value="TreeGrafter"/>
</dbReference>
<feature type="domain" description="C3H1-type" evidence="8">
    <location>
        <begin position="11"/>
        <end position="38"/>
    </location>
</feature>
<feature type="zinc finger region" description="C3H1-type" evidence="5">
    <location>
        <begin position="11"/>
        <end position="38"/>
    </location>
</feature>
<dbReference type="InterPro" id="IPR000571">
    <property type="entry name" value="Znf_CCCH"/>
</dbReference>
<organism evidence="9 10">
    <name type="scientific">Scyliorhinus torazame</name>
    <name type="common">Cloudy catshark</name>
    <name type="synonym">Catulus torazame</name>
    <dbReference type="NCBI Taxonomy" id="75743"/>
    <lineage>
        <taxon>Eukaryota</taxon>
        <taxon>Metazoa</taxon>
        <taxon>Chordata</taxon>
        <taxon>Craniata</taxon>
        <taxon>Vertebrata</taxon>
        <taxon>Chondrichthyes</taxon>
        <taxon>Elasmobranchii</taxon>
        <taxon>Galeomorphii</taxon>
        <taxon>Galeoidea</taxon>
        <taxon>Carcharhiniformes</taxon>
        <taxon>Scyliorhinidae</taxon>
        <taxon>Scyliorhinus</taxon>
    </lineage>
</organism>
<comment type="caution">
    <text evidence="9">The sequence shown here is derived from an EMBL/GenBank/DDBJ whole genome shotgun (WGS) entry which is preliminary data.</text>
</comment>